<evidence type="ECO:0000259" key="6">
    <source>
        <dbReference type="PROSITE" id="PS51007"/>
    </source>
</evidence>
<name>A0ABY5E9Q6_9BACT</name>
<dbReference type="PROSITE" id="PS51007">
    <property type="entry name" value="CYTC"/>
    <property type="match status" value="1"/>
</dbReference>
<evidence type="ECO:0000256" key="5">
    <source>
        <dbReference type="SAM" id="Phobius"/>
    </source>
</evidence>
<feature type="transmembrane region" description="Helical" evidence="5">
    <location>
        <begin position="84"/>
        <end position="101"/>
    </location>
</feature>
<feature type="transmembrane region" description="Helical" evidence="5">
    <location>
        <begin position="227"/>
        <end position="245"/>
    </location>
</feature>
<feature type="transmembrane region" description="Helical" evidence="5">
    <location>
        <begin position="280"/>
        <end position="297"/>
    </location>
</feature>
<evidence type="ECO:0000313" key="8">
    <source>
        <dbReference type="Proteomes" id="UP001060012"/>
    </source>
</evidence>
<evidence type="ECO:0000256" key="4">
    <source>
        <dbReference type="PROSITE-ProRule" id="PRU00433"/>
    </source>
</evidence>
<feature type="domain" description="Cytochrome c" evidence="6">
    <location>
        <begin position="310"/>
        <end position="392"/>
    </location>
</feature>
<accession>A0ABY5E9Q6</accession>
<dbReference type="SMART" id="SM01235">
    <property type="entry name" value="Haem_bd"/>
    <property type="match status" value="1"/>
</dbReference>
<dbReference type="RefSeq" id="WP_254577634.1">
    <property type="nucleotide sequence ID" value="NZ_CP100595.1"/>
</dbReference>
<dbReference type="EMBL" id="CP100595">
    <property type="protein sequence ID" value="UTJ07460.1"/>
    <property type="molecule type" value="Genomic_DNA"/>
</dbReference>
<keyword evidence="5" id="KW-0472">Membrane</keyword>
<dbReference type="Pfam" id="PF06181">
    <property type="entry name" value="Urate_ox_N"/>
    <property type="match status" value="1"/>
</dbReference>
<evidence type="ECO:0000256" key="3">
    <source>
        <dbReference type="ARBA" id="ARBA00023004"/>
    </source>
</evidence>
<protein>
    <submittedName>
        <fullName evidence="7">Urate hydroxylase PuuD</fullName>
    </submittedName>
</protein>
<dbReference type="InterPro" id="IPR009056">
    <property type="entry name" value="Cyt_c-like_dom"/>
</dbReference>
<feature type="transmembrane region" description="Helical" evidence="5">
    <location>
        <begin position="251"/>
        <end position="268"/>
    </location>
</feature>
<feature type="transmembrane region" description="Helical" evidence="5">
    <location>
        <begin position="173"/>
        <end position="194"/>
    </location>
</feature>
<dbReference type="InterPro" id="IPR036909">
    <property type="entry name" value="Cyt_c-like_dom_sf"/>
</dbReference>
<dbReference type="SUPFAM" id="SSF46626">
    <property type="entry name" value="Cytochrome c"/>
    <property type="match status" value="1"/>
</dbReference>
<gene>
    <name evidence="7" type="ORF">NJU99_05030</name>
</gene>
<keyword evidence="8" id="KW-1185">Reference proteome</keyword>
<evidence type="ECO:0000313" key="7">
    <source>
        <dbReference type="EMBL" id="UTJ07460.1"/>
    </source>
</evidence>
<sequence>MEAYILDWLNTMIRFAHFITGIAWIGASFYFNWLENNLNRQAGQKEGIAGHLWAVHGGGFYYLEKYKSYPNELPKELHWFKWEAYFTLITGFALLVVIYYYNANSYLLLPNSSISAITGIALSFFGLVLGWLIYDSLTKTALVNKQNIIALIMLGVVALFALFYQQFFTPRAVFIQIGAMIGTIMVLNVFFVIIPSQKQLVKACVDKADIGNDLVFKGYIRSRNNNYFTLPVLFIMLSGHFPMFYSNVNPALMLVLIFITTVLIRHYFNLKGEGKKGTSLVLALVVILTASVFYALMPQKRVLSENAKVVEYEKIATIIEKRCATCHSSNPRDESFSVAPSGFILDTKEQIINAKDAIYSRTIASASMPLANKTNMTDEERTNLANWLISLSKEK</sequence>
<proteinExistence type="predicted"/>
<feature type="transmembrane region" description="Helical" evidence="5">
    <location>
        <begin position="12"/>
        <end position="31"/>
    </location>
</feature>
<feature type="transmembrane region" description="Helical" evidence="5">
    <location>
        <begin position="113"/>
        <end position="134"/>
    </location>
</feature>
<keyword evidence="3 4" id="KW-0408">Iron</keyword>
<evidence type="ECO:0000256" key="1">
    <source>
        <dbReference type="ARBA" id="ARBA00022617"/>
    </source>
</evidence>
<reference evidence="7" key="1">
    <citation type="submission" date="2022-07" db="EMBL/GenBank/DDBJ databases">
        <title>Arcobacter roscoffensis sp. nov., a marine bacterium isolated from coastal seawater collected from Roscoff, France.</title>
        <authorList>
            <person name="Pascual J."/>
            <person name="Lepeaux C."/>
            <person name="Methner A."/>
            <person name="Overmann J."/>
        </authorList>
    </citation>
    <scope>NUCLEOTIDE SEQUENCE</scope>
    <source>
        <strain evidence="7">ARW1-2F2</strain>
    </source>
</reference>
<evidence type="ECO:0000256" key="2">
    <source>
        <dbReference type="ARBA" id="ARBA00022723"/>
    </source>
</evidence>
<dbReference type="Proteomes" id="UP001060012">
    <property type="component" value="Chromosome"/>
</dbReference>
<dbReference type="InterPro" id="IPR025992">
    <property type="entry name" value="Haem-bd"/>
</dbReference>
<keyword evidence="1 4" id="KW-0349">Heme</keyword>
<feature type="transmembrane region" description="Helical" evidence="5">
    <location>
        <begin position="146"/>
        <end position="167"/>
    </location>
</feature>
<dbReference type="InterPro" id="IPR010389">
    <property type="entry name" value="Urate_ox_N"/>
</dbReference>
<organism evidence="7 8">
    <name type="scientific">Arcobacter roscoffensis</name>
    <dbReference type="NCBI Taxonomy" id="2961520"/>
    <lineage>
        <taxon>Bacteria</taxon>
        <taxon>Pseudomonadati</taxon>
        <taxon>Campylobacterota</taxon>
        <taxon>Epsilonproteobacteria</taxon>
        <taxon>Campylobacterales</taxon>
        <taxon>Arcobacteraceae</taxon>
        <taxon>Arcobacter</taxon>
    </lineage>
</organism>
<keyword evidence="5" id="KW-0812">Transmembrane</keyword>
<keyword evidence="2 4" id="KW-0479">Metal-binding</keyword>
<keyword evidence="5" id="KW-1133">Transmembrane helix</keyword>